<keyword evidence="3" id="KW-1185">Reference proteome</keyword>
<accession>K0R569</accession>
<evidence type="ECO:0000256" key="1">
    <source>
        <dbReference type="SAM" id="MobiDB-lite"/>
    </source>
</evidence>
<evidence type="ECO:0000313" key="2">
    <source>
        <dbReference type="EMBL" id="EJK46984.1"/>
    </source>
</evidence>
<feature type="compositionally biased region" description="Low complexity" evidence="1">
    <location>
        <begin position="10"/>
        <end position="34"/>
    </location>
</feature>
<dbReference type="AlphaFoldDB" id="K0R569"/>
<dbReference type="EMBL" id="AGNL01047427">
    <property type="protein sequence ID" value="EJK46984.1"/>
    <property type="molecule type" value="Genomic_DNA"/>
</dbReference>
<name>K0R569_THAOC</name>
<feature type="region of interest" description="Disordered" evidence="1">
    <location>
        <begin position="1"/>
        <end position="36"/>
    </location>
</feature>
<gene>
    <name evidence="2" type="ORF">THAOC_34325</name>
</gene>
<reference evidence="2 3" key="1">
    <citation type="journal article" date="2012" name="Genome Biol.">
        <title>Genome and low-iron response of an oceanic diatom adapted to chronic iron limitation.</title>
        <authorList>
            <person name="Lommer M."/>
            <person name="Specht M."/>
            <person name="Roy A.S."/>
            <person name="Kraemer L."/>
            <person name="Andreson R."/>
            <person name="Gutowska M.A."/>
            <person name="Wolf J."/>
            <person name="Bergner S.V."/>
            <person name="Schilhabel M.B."/>
            <person name="Klostermeier U.C."/>
            <person name="Beiko R.G."/>
            <person name="Rosenstiel P."/>
            <person name="Hippler M."/>
            <person name="Laroche J."/>
        </authorList>
    </citation>
    <scope>NUCLEOTIDE SEQUENCE [LARGE SCALE GENOMIC DNA]</scope>
    <source>
        <strain evidence="2 3">CCMP1005</strain>
    </source>
</reference>
<comment type="caution">
    <text evidence="2">The sequence shown here is derived from an EMBL/GenBank/DDBJ whole genome shotgun (WGS) entry which is preliminary data.</text>
</comment>
<sequence length="153" mass="17241">MATFVGSNPRLSRGQRSGSLRLSRGQLSGSGCRGSHVDGLGRKEVEMAWWPRWLGRLGQRTWGQHRDVEVGQRMWTLSTVVRLGQRTRTAWCQRTMTWDVDGLGVEEDADVDGLVVWAEDVDGLVEWQREDEITNDAEGLVADDMMRVQIPAC</sequence>
<proteinExistence type="predicted"/>
<dbReference type="Proteomes" id="UP000266841">
    <property type="component" value="Unassembled WGS sequence"/>
</dbReference>
<evidence type="ECO:0000313" key="3">
    <source>
        <dbReference type="Proteomes" id="UP000266841"/>
    </source>
</evidence>
<organism evidence="2 3">
    <name type="scientific">Thalassiosira oceanica</name>
    <name type="common">Marine diatom</name>
    <dbReference type="NCBI Taxonomy" id="159749"/>
    <lineage>
        <taxon>Eukaryota</taxon>
        <taxon>Sar</taxon>
        <taxon>Stramenopiles</taxon>
        <taxon>Ochrophyta</taxon>
        <taxon>Bacillariophyta</taxon>
        <taxon>Coscinodiscophyceae</taxon>
        <taxon>Thalassiosirophycidae</taxon>
        <taxon>Thalassiosirales</taxon>
        <taxon>Thalassiosiraceae</taxon>
        <taxon>Thalassiosira</taxon>
    </lineage>
</organism>
<protein>
    <submittedName>
        <fullName evidence="2">Uncharacterized protein</fullName>
    </submittedName>
</protein>